<sequence>MEEIWKCVEIWSGRVCHIQIFPHDQTAPAIFSKNAWMRYDHSEKRKTETMITVHHEKQG</sequence>
<name>A0A1M7YBC2_9BACT</name>
<gene>
    <name evidence="1" type="ORF">SAMN02745220_03165</name>
</gene>
<reference evidence="1 2" key="1">
    <citation type="submission" date="2016-12" db="EMBL/GenBank/DDBJ databases">
        <authorList>
            <person name="Song W.-J."/>
            <person name="Kurnit D.M."/>
        </authorList>
    </citation>
    <scope>NUCLEOTIDE SEQUENCE [LARGE SCALE GENOMIC DNA]</scope>
    <source>
        <strain evidence="1 2">DSM 18488</strain>
    </source>
</reference>
<dbReference type="AlphaFoldDB" id="A0A1M7YBC2"/>
<protein>
    <submittedName>
        <fullName evidence="1">Uncharacterized protein</fullName>
    </submittedName>
</protein>
<accession>A0A1M7YBC2</accession>
<organism evidence="1 2">
    <name type="scientific">Desulfopila aestuarii DSM 18488</name>
    <dbReference type="NCBI Taxonomy" id="1121416"/>
    <lineage>
        <taxon>Bacteria</taxon>
        <taxon>Pseudomonadati</taxon>
        <taxon>Thermodesulfobacteriota</taxon>
        <taxon>Desulfobulbia</taxon>
        <taxon>Desulfobulbales</taxon>
        <taxon>Desulfocapsaceae</taxon>
        <taxon>Desulfopila</taxon>
    </lineage>
</organism>
<keyword evidence="2" id="KW-1185">Reference proteome</keyword>
<dbReference type="Proteomes" id="UP000184603">
    <property type="component" value="Unassembled WGS sequence"/>
</dbReference>
<proteinExistence type="predicted"/>
<evidence type="ECO:0000313" key="1">
    <source>
        <dbReference type="EMBL" id="SHO49927.1"/>
    </source>
</evidence>
<evidence type="ECO:0000313" key="2">
    <source>
        <dbReference type="Proteomes" id="UP000184603"/>
    </source>
</evidence>
<dbReference type="EMBL" id="FRFE01000016">
    <property type="protein sequence ID" value="SHO49927.1"/>
    <property type="molecule type" value="Genomic_DNA"/>
</dbReference>